<sequence length="101" mass="11089">MSRPLAALTDKVMAVSDIYAANYGIDRDRDWALIKLQEELGELSQAHLRLTGRGRGEASEADRAAEAADVLCMLLIYCRQAGVDLDAAVDAKWLAWLKEPA</sequence>
<accession>A0AB39KQS8</accession>
<evidence type="ECO:0000313" key="1">
    <source>
        <dbReference type="EMBL" id="XDO96009.1"/>
    </source>
</evidence>
<gene>
    <name evidence="1" type="ORF">ABOZ73_14580</name>
</gene>
<name>A0AB39KQS8_9CAUL</name>
<dbReference type="SUPFAM" id="SSF101386">
    <property type="entry name" value="all-alpha NTP pyrophosphatases"/>
    <property type="match status" value="1"/>
</dbReference>
<dbReference type="RefSeq" id="WP_369058865.1">
    <property type="nucleotide sequence ID" value="NZ_CP158375.1"/>
</dbReference>
<dbReference type="Gene3D" id="1.10.287.1080">
    <property type="entry name" value="MazG-like"/>
    <property type="match status" value="1"/>
</dbReference>
<proteinExistence type="predicted"/>
<organism evidence="1">
    <name type="scientific">Caulobacter sp. 73W</name>
    <dbReference type="NCBI Taxonomy" id="3161137"/>
    <lineage>
        <taxon>Bacteria</taxon>
        <taxon>Pseudomonadati</taxon>
        <taxon>Pseudomonadota</taxon>
        <taxon>Alphaproteobacteria</taxon>
        <taxon>Caulobacterales</taxon>
        <taxon>Caulobacteraceae</taxon>
        <taxon>Caulobacter</taxon>
    </lineage>
</organism>
<dbReference type="EMBL" id="CP158375">
    <property type="protein sequence ID" value="XDO96009.1"/>
    <property type="molecule type" value="Genomic_DNA"/>
</dbReference>
<protein>
    <submittedName>
        <fullName evidence="1">Phosphoribosyl-ATP pyrophosphohydrolase</fullName>
    </submittedName>
</protein>
<reference evidence="1" key="1">
    <citation type="submission" date="2024-06" db="EMBL/GenBank/DDBJ databases">
        <title>Caulobacter inopinatus, sp. nov.</title>
        <authorList>
            <person name="Donachie S.P."/>
        </authorList>
    </citation>
    <scope>NUCLEOTIDE SEQUENCE</scope>
    <source>
        <strain evidence="1">73W</strain>
    </source>
</reference>
<dbReference type="AlphaFoldDB" id="A0AB39KQS8"/>